<dbReference type="PANTHER" id="PTHR43709">
    <property type="entry name" value="ACONITATE ISOMERASE-RELATED"/>
    <property type="match status" value="1"/>
</dbReference>
<evidence type="ECO:0000256" key="2">
    <source>
        <dbReference type="ARBA" id="ARBA00023235"/>
    </source>
</evidence>
<keyword evidence="2 3" id="KW-0413">Isomerase</keyword>
<dbReference type="Pfam" id="PF04303">
    <property type="entry name" value="PrpF"/>
    <property type="match status" value="1"/>
</dbReference>
<dbReference type="Proteomes" id="UP000283880">
    <property type="component" value="Unassembled WGS sequence"/>
</dbReference>
<dbReference type="PANTHER" id="PTHR43709:SF2">
    <property type="entry name" value="DUF453 DOMAIN PROTEIN (AFU_ORTHOLOGUE AFUA_6G00360)"/>
    <property type="match status" value="1"/>
</dbReference>
<dbReference type="AlphaFoldDB" id="A0A413F8L0"/>
<dbReference type="SUPFAM" id="SSF54506">
    <property type="entry name" value="Diaminopimelate epimerase-like"/>
    <property type="match status" value="2"/>
</dbReference>
<accession>A0A413F8L0</accession>
<dbReference type="Gene3D" id="3.10.310.10">
    <property type="entry name" value="Diaminopimelate Epimerase, Chain A, domain 1"/>
    <property type="match status" value="2"/>
</dbReference>
<sequence length="377" mass="40959">MRKIPCTYIRGGTSRALFFKEQDLPEDKSIWPELFTKALGVRKTAAGLSAMGVDFPTHKVAVISPHQGPEADVDYNFFQVDSENYYVDNRGNCGNMSSAVGPFAIDEGMVEAREPETVVRIYNTNTRRIITSRVQVKDGKSCTQGDAVICGVPGSGSPVWLSFERPGGGLTGKLFPTGNKIDLFHIPGHGDLPVTLIDCANPVVLFKAADAGLTGTELTSLNTRKDFIELVGRVRGMAAQMFGLVDRWEDAATKSTYMPFVGIVSPPQSYEDMDGNWIKAEEMDICCRSFITRLHRAYPIAASMATAAAARIPGTVAYEVRRKEHASRPASGSSVVLGHAGGCTEVQMEVDGDEVIRGTVLRTANTIMRGTLWVDEV</sequence>
<dbReference type="InterPro" id="IPR007400">
    <property type="entry name" value="PrpF-like"/>
</dbReference>
<gene>
    <name evidence="3" type="ORF">DWV29_24420</name>
</gene>
<name>A0A413F8L0_9FIRM</name>
<comment type="similarity">
    <text evidence="1">Belongs to the PrpF family.</text>
</comment>
<organism evidence="3 4">
    <name type="scientific">Enterocloster asparagiformis</name>
    <dbReference type="NCBI Taxonomy" id="333367"/>
    <lineage>
        <taxon>Bacteria</taxon>
        <taxon>Bacillati</taxon>
        <taxon>Bacillota</taxon>
        <taxon>Clostridia</taxon>
        <taxon>Lachnospirales</taxon>
        <taxon>Lachnospiraceae</taxon>
        <taxon>Enterocloster</taxon>
    </lineage>
</organism>
<proteinExistence type="inferred from homology"/>
<evidence type="ECO:0000256" key="1">
    <source>
        <dbReference type="ARBA" id="ARBA00007673"/>
    </source>
</evidence>
<dbReference type="EMBL" id="QSBM01000024">
    <property type="protein sequence ID" value="RGX23708.1"/>
    <property type="molecule type" value="Genomic_DNA"/>
</dbReference>
<comment type="caution">
    <text evidence="3">The sequence shown here is derived from an EMBL/GenBank/DDBJ whole genome shotgun (WGS) entry which is preliminary data.</text>
</comment>
<dbReference type="RefSeq" id="WP_007705840.1">
    <property type="nucleotide sequence ID" value="NZ_JAWRJJ010000272.1"/>
</dbReference>
<dbReference type="OrthoDB" id="9779763at2"/>
<evidence type="ECO:0000313" key="4">
    <source>
        <dbReference type="Proteomes" id="UP000283880"/>
    </source>
</evidence>
<dbReference type="GO" id="GO:0016853">
    <property type="term" value="F:isomerase activity"/>
    <property type="evidence" value="ECO:0007669"/>
    <property type="project" value="UniProtKB-KW"/>
</dbReference>
<evidence type="ECO:0000313" key="3">
    <source>
        <dbReference type="EMBL" id="RGX23708.1"/>
    </source>
</evidence>
<protein>
    <submittedName>
        <fullName evidence="3">3-methylitaconate isomerase</fullName>
    </submittedName>
</protein>
<reference evidence="3 4" key="1">
    <citation type="submission" date="2018-08" db="EMBL/GenBank/DDBJ databases">
        <title>A genome reference for cultivated species of the human gut microbiota.</title>
        <authorList>
            <person name="Zou Y."/>
            <person name="Xue W."/>
            <person name="Luo G."/>
        </authorList>
    </citation>
    <scope>NUCLEOTIDE SEQUENCE [LARGE SCALE GENOMIC DNA]</scope>
    <source>
        <strain evidence="3 4">AF04-15</strain>
    </source>
</reference>